<dbReference type="Pfam" id="PF12508">
    <property type="entry name" value="Transposon_TraM"/>
    <property type="match status" value="1"/>
</dbReference>
<keyword evidence="1" id="KW-0812">Transmembrane</keyword>
<dbReference type="RefSeq" id="WP_136567589.1">
    <property type="nucleotide sequence ID" value="NZ_SNTZ01000018.1"/>
</dbReference>
<evidence type="ECO:0000256" key="1">
    <source>
        <dbReference type="SAM" id="Phobius"/>
    </source>
</evidence>
<evidence type="ECO:0000313" key="3">
    <source>
        <dbReference type="EMBL" id="THV56995.1"/>
    </source>
</evidence>
<evidence type="ECO:0000259" key="2">
    <source>
        <dbReference type="Pfam" id="PF12508"/>
    </source>
</evidence>
<dbReference type="Proteomes" id="UP000310406">
    <property type="component" value="Unassembled WGS sequence"/>
</dbReference>
<keyword evidence="1" id="KW-0472">Membrane</keyword>
<dbReference type="EMBL" id="SNTZ01000018">
    <property type="protein sequence ID" value="THV56995.1"/>
    <property type="molecule type" value="Genomic_DNA"/>
</dbReference>
<feature type="domain" description="Conjugative transposon TraM C-terminal" evidence="2">
    <location>
        <begin position="172"/>
        <end position="301"/>
    </location>
</feature>
<protein>
    <submittedName>
        <fullName evidence="3">Conjugative transposon protein TraM</fullName>
    </submittedName>
</protein>
<gene>
    <name evidence="3" type="primary">traM</name>
    <name evidence="3" type="ORF">EZV76_16245</name>
</gene>
<comment type="caution">
    <text evidence="3">The sequence shown here is derived from an EMBL/GenBank/DDBJ whole genome shotgun (WGS) entry which is preliminary data.</text>
</comment>
<dbReference type="OrthoDB" id="1409065at2"/>
<keyword evidence="4" id="KW-1185">Reference proteome</keyword>
<keyword evidence="1" id="KW-1133">Transmembrane helix</keyword>
<sequence length="304" mass="34976">MKLQKNKIVFALVLVGVVLFITIYSIITLGKDKKTELKPDRIPMPDLEGVTVEYESKMEALDAIKEERETTAPQLYPDHLVDEKGYFNPDYMEYEKHRIIDSVYQSKRFVDVSQLQIEDTPVSKDSEPEKEKEKMEELKKPISTQELALNHQLFFASKPILSKDVGDMKLLAYVDGDQTLREGHRLAMRLEADVEINGRTLARGTRVYGFVKIRPNRVTVEIDRVDDFHMKLQAHDLQDGQAGIYVENHLKGEIVQTSMDETLGGVNFPGLPQLGGIKRIFQRDRRAIKVEVSNKYQIMLKQRL</sequence>
<reference evidence="3 4" key="1">
    <citation type="submission" date="2019-03" db="EMBL/GenBank/DDBJ databases">
        <title>Muricauda SCR12 sp.nov, a marine bacterium isolated from Pacific Ocean:the Okinawa trough.</title>
        <authorList>
            <person name="Liu L."/>
        </authorList>
    </citation>
    <scope>NUCLEOTIDE SEQUENCE [LARGE SCALE GENOMIC DNA]</scope>
    <source>
        <strain evidence="3 4">SCR12</strain>
    </source>
</reference>
<organism evidence="3 4">
    <name type="scientific">Flagellimonas alvinocaridis</name>
    <dbReference type="NCBI Taxonomy" id="2530200"/>
    <lineage>
        <taxon>Bacteria</taxon>
        <taxon>Pseudomonadati</taxon>
        <taxon>Bacteroidota</taxon>
        <taxon>Flavobacteriia</taxon>
        <taxon>Flavobacteriales</taxon>
        <taxon>Flavobacteriaceae</taxon>
        <taxon>Flagellimonas</taxon>
    </lineage>
</organism>
<dbReference type="AlphaFoldDB" id="A0A4S8RJM7"/>
<accession>A0A4S8RJM7</accession>
<feature type="transmembrane region" description="Helical" evidence="1">
    <location>
        <begin position="7"/>
        <end position="27"/>
    </location>
</feature>
<proteinExistence type="predicted"/>
<name>A0A4S8RJM7_9FLAO</name>
<dbReference type="InterPro" id="IPR055407">
    <property type="entry name" value="TraM_C"/>
</dbReference>
<evidence type="ECO:0000313" key="4">
    <source>
        <dbReference type="Proteomes" id="UP000310406"/>
    </source>
</evidence>